<feature type="transmembrane region" description="Helical" evidence="1">
    <location>
        <begin position="43"/>
        <end position="65"/>
    </location>
</feature>
<evidence type="ECO:0000313" key="3">
    <source>
        <dbReference type="Proteomes" id="UP000186917"/>
    </source>
</evidence>
<sequence>MLSFARIMDEEITRSDFKIVELLIMKILIAPHQKTTIVFKSKCWLLLLPAYLAVQILFPSFFLLACNSKVKQPASPESVLLKKGERITDTVLLKQKMYPFTPDGLAPTYSNSIGRFRSFYIVNNTKQVIYLYSRRDVQYPLDTLRYVPMEPDSILVAGRFIAMERNPWEVHCYFTTFCDSLLPTASKLRWLECGSACNSEAVKGYFVYGVKDSTGKVVSTSVPYEL</sequence>
<proteinExistence type="predicted"/>
<gene>
    <name evidence="2" type="ORF">SAMN05421788_106254</name>
</gene>
<keyword evidence="1" id="KW-0472">Membrane</keyword>
<dbReference type="Proteomes" id="UP000186917">
    <property type="component" value="Unassembled WGS sequence"/>
</dbReference>
<dbReference type="AlphaFoldDB" id="A0A1N7QQY2"/>
<keyword evidence="1" id="KW-0812">Transmembrane</keyword>
<dbReference type="EMBL" id="FTOR01000006">
    <property type="protein sequence ID" value="SIT25184.1"/>
    <property type="molecule type" value="Genomic_DNA"/>
</dbReference>
<name>A0A1N7QQY2_9BACT</name>
<evidence type="ECO:0000313" key="2">
    <source>
        <dbReference type="EMBL" id="SIT25184.1"/>
    </source>
</evidence>
<organism evidence="2 3">
    <name type="scientific">Filimonas lacunae</name>
    <dbReference type="NCBI Taxonomy" id="477680"/>
    <lineage>
        <taxon>Bacteria</taxon>
        <taxon>Pseudomonadati</taxon>
        <taxon>Bacteroidota</taxon>
        <taxon>Chitinophagia</taxon>
        <taxon>Chitinophagales</taxon>
        <taxon>Chitinophagaceae</taxon>
        <taxon>Filimonas</taxon>
    </lineage>
</organism>
<dbReference type="STRING" id="477680.SAMN05421788_106254"/>
<evidence type="ECO:0000256" key="1">
    <source>
        <dbReference type="SAM" id="Phobius"/>
    </source>
</evidence>
<keyword evidence="3" id="KW-1185">Reference proteome</keyword>
<keyword evidence="1" id="KW-1133">Transmembrane helix</keyword>
<reference evidence="3" key="1">
    <citation type="submission" date="2017-01" db="EMBL/GenBank/DDBJ databases">
        <authorList>
            <person name="Varghese N."/>
            <person name="Submissions S."/>
        </authorList>
    </citation>
    <scope>NUCLEOTIDE SEQUENCE [LARGE SCALE GENOMIC DNA]</scope>
    <source>
        <strain evidence="3">DSM 21054</strain>
    </source>
</reference>
<accession>A0A1N7QQY2</accession>
<protein>
    <submittedName>
        <fullName evidence="2">Uncharacterized protein</fullName>
    </submittedName>
</protein>